<keyword evidence="2" id="KW-0853">WD repeat</keyword>
<keyword evidence="5" id="KW-0966">Cell projection</keyword>
<proteinExistence type="predicted"/>
<accession>A0A1Y2HSM5</accession>
<name>A0A1Y2HSM5_9FUNG</name>
<evidence type="ECO:0000256" key="3">
    <source>
        <dbReference type="ARBA" id="ARBA00022737"/>
    </source>
</evidence>
<dbReference type="STRING" id="765915.A0A1Y2HSM5"/>
<evidence type="ECO:0000313" key="9">
    <source>
        <dbReference type="Proteomes" id="UP000193411"/>
    </source>
</evidence>
<feature type="domain" description="WDR19 first beta-propeller" evidence="6">
    <location>
        <begin position="121"/>
        <end position="317"/>
    </location>
</feature>
<dbReference type="SUPFAM" id="SSF69322">
    <property type="entry name" value="Tricorn protease domain 2"/>
    <property type="match status" value="1"/>
</dbReference>
<evidence type="ECO:0000259" key="7">
    <source>
        <dbReference type="Pfam" id="PF24762"/>
    </source>
</evidence>
<keyword evidence="4" id="KW-0969">Cilium</keyword>
<gene>
    <name evidence="8" type="ORF">BCR44DRAFT_1430495</name>
</gene>
<dbReference type="Gene3D" id="1.25.40.470">
    <property type="match status" value="1"/>
</dbReference>
<protein>
    <submittedName>
        <fullName evidence="8">Uncharacterized protein</fullName>
    </submittedName>
</protein>
<dbReference type="EMBL" id="MCFL01000012">
    <property type="protein sequence ID" value="ORZ37585.1"/>
    <property type="molecule type" value="Genomic_DNA"/>
</dbReference>
<organism evidence="8 9">
    <name type="scientific">Catenaria anguillulae PL171</name>
    <dbReference type="NCBI Taxonomy" id="765915"/>
    <lineage>
        <taxon>Eukaryota</taxon>
        <taxon>Fungi</taxon>
        <taxon>Fungi incertae sedis</taxon>
        <taxon>Blastocladiomycota</taxon>
        <taxon>Blastocladiomycetes</taxon>
        <taxon>Blastocladiales</taxon>
        <taxon>Catenariaceae</taxon>
        <taxon>Catenaria</taxon>
    </lineage>
</organism>
<comment type="subcellular location">
    <subcellularLocation>
        <location evidence="1">Cell projection</location>
        <location evidence="1">Cilium</location>
    </subcellularLocation>
</comment>
<dbReference type="InterPro" id="IPR040379">
    <property type="entry name" value="WDR19/dyf-2"/>
</dbReference>
<dbReference type="OrthoDB" id="10250638at2759"/>
<evidence type="ECO:0000256" key="5">
    <source>
        <dbReference type="ARBA" id="ARBA00023273"/>
    </source>
</evidence>
<dbReference type="Proteomes" id="UP000193411">
    <property type="component" value="Unassembled WGS sequence"/>
</dbReference>
<dbReference type="InterPro" id="IPR015943">
    <property type="entry name" value="WD40/YVTN_repeat-like_dom_sf"/>
</dbReference>
<dbReference type="GO" id="GO:0035721">
    <property type="term" value="P:intraciliary retrograde transport"/>
    <property type="evidence" value="ECO:0007669"/>
    <property type="project" value="InterPro"/>
</dbReference>
<dbReference type="Gene3D" id="2.130.10.10">
    <property type="entry name" value="YVTN repeat-like/Quinoprotein amine dehydrogenase"/>
    <property type="match status" value="2"/>
</dbReference>
<reference evidence="8 9" key="1">
    <citation type="submission" date="2016-07" db="EMBL/GenBank/DDBJ databases">
        <title>Pervasive Adenine N6-methylation of Active Genes in Fungi.</title>
        <authorList>
            <consortium name="DOE Joint Genome Institute"/>
            <person name="Mondo S.J."/>
            <person name="Dannebaum R.O."/>
            <person name="Kuo R.C."/>
            <person name="Labutti K."/>
            <person name="Haridas S."/>
            <person name="Kuo A."/>
            <person name="Salamov A."/>
            <person name="Ahrendt S.R."/>
            <person name="Lipzen A."/>
            <person name="Sullivan W."/>
            <person name="Andreopoulos W.B."/>
            <person name="Clum A."/>
            <person name="Lindquist E."/>
            <person name="Daum C."/>
            <person name="Ramamoorthy G.K."/>
            <person name="Gryganskyi A."/>
            <person name="Culley D."/>
            <person name="Magnuson J.K."/>
            <person name="James T.Y."/>
            <person name="O'Malley M.A."/>
            <person name="Stajich J.E."/>
            <person name="Spatafora J.W."/>
            <person name="Visel A."/>
            <person name="Grigoriev I.V."/>
        </authorList>
    </citation>
    <scope>NUCLEOTIDE SEQUENCE [LARGE SCALE GENOMIC DNA]</scope>
    <source>
        <strain evidence="8 9">PL171</strain>
    </source>
</reference>
<dbReference type="GO" id="GO:0030991">
    <property type="term" value="C:intraciliary transport particle A"/>
    <property type="evidence" value="ECO:0007669"/>
    <property type="project" value="TreeGrafter"/>
</dbReference>
<dbReference type="InterPro" id="IPR057855">
    <property type="entry name" value="Beta-prop_WDR19_1st"/>
</dbReference>
<dbReference type="Pfam" id="PF24762">
    <property type="entry name" value="TPR_IF140-IFT172"/>
    <property type="match status" value="1"/>
</dbReference>
<evidence type="ECO:0000256" key="4">
    <source>
        <dbReference type="ARBA" id="ARBA00023069"/>
    </source>
</evidence>
<evidence type="ECO:0000313" key="8">
    <source>
        <dbReference type="EMBL" id="ORZ37585.1"/>
    </source>
</evidence>
<dbReference type="PANTHER" id="PTHR14920:SF0">
    <property type="entry name" value="WD REPEAT DOMAIN 19"/>
    <property type="match status" value="1"/>
</dbReference>
<keyword evidence="3" id="KW-0677">Repeat</keyword>
<dbReference type="Pfam" id="PF23389">
    <property type="entry name" value="Beta-prop_WDR19_1st"/>
    <property type="match status" value="1"/>
</dbReference>
<evidence type="ECO:0000256" key="1">
    <source>
        <dbReference type="ARBA" id="ARBA00004138"/>
    </source>
</evidence>
<dbReference type="GO" id="GO:0060271">
    <property type="term" value="P:cilium assembly"/>
    <property type="evidence" value="ECO:0007669"/>
    <property type="project" value="TreeGrafter"/>
</dbReference>
<dbReference type="GO" id="GO:0005929">
    <property type="term" value="C:cilium"/>
    <property type="evidence" value="ECO:0007669"/>
    <property type="project" value="UniProtKB-SubCell"/>
</dbReference>
<feature type="domain" description="IF140/IFT172/WDR19 TPR" evidence="7">
    <location>
        <begin position="863"/>
        <end position="1025"/>
    </location>
</feature>
<keyword evidence="9" id="KW-1185">Reference proteome</keyword>
<dbReference type="PANTHER" id="PTHR14920">
    <property type="entry name" value="OSMOTIC AVOIDANCE ABNORMAL PROTEIN 1/WD REPEAT MEMBRANE PROTEIN"/>
    <property type="match status" value="1"/>
</dbReference>
<evidence type="ECO:0000259" key="6">
    <source>
        <dbReference type="Pfam" id="PF23389"/>
    </source>
</evidence>
<evidence type="ECO:0000256" key="2">
    <source>
        <dbReference type="ARBA" id="ARBA00022574"/>
    </source>
</evidence>
<comment type="caution">
    <text evidence="8">The sequence shown here is derived from an EMBL/GenBank/DDBJ whole genome shotgun (WGS) entry which is preliminary data.</text>
</comment>
<sequence>MKRVHLIDAKTLGGLHRSPSTENLKPKDIATGSTSPLVAWQPIPNGGPQYLAAVAHSSYALRIHDRHGQLVDVINLTAACTALAWSPTGRTWRSGRAARAGSCFGMLGQRQTRLSKQAAFAGTGKGNLLLYTPGTSKALPIVGKHDRAITAMAWTKNDQLVCISDDKSISISSAEGDAVHVAPLKAQPKHLRLVVMHMDAPKAANGATTKPHLVAVTTLDQGKSLYLHSVTAPAATPPIELAMQPKYGPVIAYAPLVANEIPTKGGKGGGGGPARALAVACAQGYVLVISLLPESLGQEVAGLRAFKSGFTAVAMHPEDASMGLPDLRDIMATLAWEMNETGGKPGGGDLAATSTSAVVDRLVWSPDRRFLTACQGGNVLSFVSSATSLSTSNGDVVATVTGLTEVAVGDSSSHKTHLAIGYNSTSVAIYSLATLTLIKSFTASGPSSLWTCTHIVSLTAPNSPKDPPTSLPRPSLFTAKHPQLLFATYSTQVSIYAPPSTKCMDYAIGHPISQLIASPAAPWIVVDTGSAEGAQFVNVSADQSIPVPKGVGNQFMFDSEIPALFYAWHDDNGGGANGGGGASESLLTTLAYVPHTLTGPPGVVQVCSVRFRPGGSPCRYRAGQLRLLTFSARDGSLIANYYAGETAKVLQGVTKLRPPGLMQLVDAALGCLDLGTAADVLDLIGDTPAAMYLRSCARDVEANVLRGHVLVYLGEVTGAQEMYLASRMPRLALDLRRDLCQWEQALALASKVAPAEEHAVSRAYAASLEADARYADALVMYQRAREGVQPGSSKERECLFGIARMKLRVGDLKAIRMVLEMNDLGLMAECGQILEELREFGEAGGLFEGAGRWERAASNYIKAKNVKKLESIMPKVSSPALLSEYGTLLESINQQDAALAAYTQARDAPNAVRLLLGLSRIDEAVALVRSTRSRDAARLVADFFVRMGDTKAVIEFYVLADMRIEAQQRARDAGILNVYMDLLGSDATTEDWMAAAVYYEQRRDGVKAGEYYMRAGHFEAAVAHLLRSASSDGMSSDQQRAALDLAIECVGKAKSDALTHEVVAHLMSGGTAARDPRTIFRLYMSLGQVREAARTAVVISRDEWAAGNYRPARDVLWETTNELRKNKYHVPAQMRHMLMLLHSYVLVKILIRNDDHLGGARMLTRVSKSISRFPAHVVPILTSTVLECLRVGRKASAAEFAAMLMRPENRSRVDAKYKKKIESLVRKQQEDDKDPPEDQSPCPYCSASLSVTELDCPSCRNTLPFCVASGCHLTSGDWSQCPQCKAPGLLTAMRNIASSKSPECPMCAAPWSVDGLSPVHDTVAALAAWTGDGNAETEPTSQQQGPE</sequence>
<dbReference type="InterPro" id="IPR056168">
    <property type="entry name" value="TPR_IF140/IFT172/WDR19"/>
</dbReference>